<sequence length="20" mass="2372">MRKAGIQQKFKNDPCFMESI</sequence>
<evidence type="ECO:0000313" key="2">
    <source>
        <dbReference type="WBParaSite" id="mrna-Wban_05428"/>
    </source>
</evidence>
<organism evidence="1 2">
    <name type="scientific">Wuchereria bancrofti</name>
    <dbReference type="NCBI Taxonomy" id="6293"/>
    <lineage>
        <taxon>Eukaryota</taxon>
        <taxon>Metazoa</taxon>
        <taxon>Ecdysozoa</taxon>
        <taxon>Nematoda</taxon>
        <taxon>Chromadorea</taxon>
        <taxon>Rhabditida</taxon>
        <taxon>Spirurina</taxon>
        <taxon>Spiruromorpha</taxon>
        <taxon>Filarioidea</taxon>
        <taxon>Onchocercidae</taxon>
        <taxon>Wuchereria</taxon>
    </lineage>
</organism>
<protein>
    <submittedName>
        <fullName evidence="2">Uncharacterized protein</fullName>
    </submittedName>
</protein>
<reference evidence="1" key="2">
    <citation type="journal article" date="2016" name="Mol. Ecol.">
        <title>Population genomics of the filarial nematode parasite Wuchereria bancrofti from mosquitoes.</title>
        <authorList>
            <person name="Small S.T."/>
            <person name="Reimer L.J."/>
            <person name="Tisch D.J."/>
            <person name="King C.L."/>
            <person name="Christensen B.M."/>
            <person name="Siba P.M."/>
            <person name="Kazura J.W."/>
            <person name="Serre D."/>
            <person name="Zimmerman P.A."/>
        </authorList>
    </citation>
    <scope>NUCLEOTIDE SEQUENCE</scope>
    <source>
        <strain evidence="1">pt0022</strain>
    </source>
</reference>
<evidence type="ECO:0000313" key="1">
    <source>
        <dbReference type="Proteomes" id="UP000093561"/>
    </source>
</evidence>
<dbReference type="Proteomes" id="UP000093561">
    <property type="component" value="Unassembled WGS sequence"/>
</dbReference>
<proteinExistence type="predicted"/>
<accession>A0AAF5PUA1</accession>
<reference evidence="1" key="1">
    <citation type="submission" date="2015-03" db="EMBL/GenBank/DDBJ databases">
        <title>Wuchereria bancrofti Genome Sequencing Papua New Guinea Strain.</title>
        <authorList>
            <person name="Small S.T."/>
            <person name="Serre D."/>
            <person name="Zimmerman P.A."/>
        </authorList>
    </citation>
    <scope>NUCLEOTIDE SEQUENCE [LARGE SCALE GENOMIC DNA]</scope>
    <source>
        <strain evidence="1">pt0022</strain>
    </source>
</reference>
<name>A0AAF5PUA1_WUCBA</name>
<reference evidence="2" key="3">
    <citation type="submission" date="2024-02" db="UniProtKB">
        <authorList>
            <consortium name="WormBaseParasite"/>
        </authorList>
    </citation>
    <scope>IDENTIFICATION</scope>
    <source>
        <strain evidence="2">pt0022</strain>
    </source>
</reference>
<dbReference type="WBParaSite" id="mrna-Wban_05428">
    <property type="protein sequence ID" value="mrna-Wban_05428"/>
    <property type="gene ID" value="Wban_05428"/>
</dbReference>
<dbReference type="AlphaFoldDB" id="A0AAF5PUA1"/>